<protein>
    <submittedName>
        <fullName evidence="1">Uncharacterized protein</fullName>
    </submittedName>
</protein>
<gene>
    <name evidence="1" type="ORF">METZ01_LOCUS390595</name>
</gene>
<proteinExistence type="predicted"/>
<organism evidence="1">
    <name type="scientific">marine metagenome</name>
    <dbReference type="NCBI Taxonomy" id="408172"/>
    <lineage>
        <taxon>unclassified sequences</taxon>
        <taxon>metagenomes</taxon>
        <taxon>ecological metagenomes</taxon>
    </lineage>
</organism>
<sequence length="261" mass="28751">MIWDKLSKEVIHTMEKKLILTLTLSLGILINCAFAESTSFDFENDTAEGTQFVLGQTPTSITVVNFTLETVDDPALAHSGTKALVLVPGTDGMIVFERGVQNLQFYAADTQSGGRIELRDKLGHYMSQNGVVEGFPNSISPEVNPLQQSFVALSSVFSDTSDLQYTNGVKEIKIKNAGGRVSIDDLTFTYMEGPPNNTVYEDFHNLDGHPIFKVFVNRTKFTIGVSPYTAYFSTGIVSTIWYGTYDSAGRPFNHTYPLADT</sequence>
<dbReference type="AlphaFoldDB" id="A0A382UVP2"/>
<feature type="non-terminal residue" evidence="1">
    <location>
        <position position="261"/>
    </location>
</feature>
<dbReference type="EMBL" id="UINC01146800">
    <property type="protein sequence ID" value="SVD37741.1"/>
    <property type="molecule type" value="Genomic_DNA"/>
</dbReference>
<evidence type="ECO:0000313" key="1">
    <source>
        <dbReference type="EMBL" id="SVD37741.1"/>
    </source>
</evidence>
<name>A0A382UVP2_9ZZZZ</name>
<accession>A0A382UVP2</accession>
<reference evidence="1" key="1">
    <citation type="submission" date="2018-05" db="EMBL/GenBank/DDBJ databases">
        <authorList>
            <person name="Lanie J.A."/>
            <person name="Ng W.-L."/>
            <person name="Kazmierczak K.M."/>
            <person name="Andrzejewski T.M."/>
            <person name="Davidsen T.M."/>
            <person name="Wayne K.J."/>
            <person name="Tettelin H."/>
            <person name="Glass J.I."/>
            <person name="Rusch D."/>
            <person name="Podicherti R."/>
            <person name="Tsui H.-C.T."/>
            <person name="Winkler M.E."/>
        </authorList>
    </citation>
    <scope>NUCLEOTIDE SEQUENCE</scope>
</reference>